<dbReference type="EMBL" id="BMKP01000001">
    <property type="protein sequence ID" value="GGE99495.1"/>
    <property type="molecule type" value="Genomic_DNA"/>
</dbReference>
<comment type="caution">
    <text evidence="3">The sequence shown here is derived from an EMBL/GenBank/DDBJ whole genome shotgun (WGS) entry which is preliminary data.</text>
</comment>
<protein>
    <submittedName>
        <fullName evidence="3">Metal transporter</fullName>
    </submittedName>
</protein>
<proteinExistence type="predicted"/>
<dbReference type="PROSITE" id="PS50846">
    <property type="entry name" value="HMA_2"/>
    <property type="match status" value="1"/>
</dbReference>
<dbReference type="InterPro" id="IPR036163">
    <property type="entry name" value="HMA_dom_sf"/>
</dbReference>
<reference evidence="4" key="1">
    <citation type="journal article" date="2019" name="Int. J. Syst. Evol. Microbiol.">
        <title>The Global Catalogue of Microorganisms (GCM) 10K type strain sequencing project: providing services to taxonomists for standard genome sequencing and annotation.</title>
        <authorList>
            <consortium name="The Broad Institute Genomics Platform"/>
            <consortium name="The Broad Institute Genome Sequencing Center for Infectious Disease"/>
            <person name="Wu L."/>
            <person name="Ma J."/>
        </authorList>
    </citation>
    <scope>NUCLEOTIDE SEQUENCE [LARGE SCALE GENOMIC DNA]</scope>
    <source>
        <strain evidence="4">CGMCC 1.16060</strain>
    </source>
</reference>
<feature type="domain" description="HMA" evidence="2">
    <location>
        <begin position="47"/>
        <end position="113"/>
    </location>
</feature>
<evidence type="ECO:0000259" key="2">
    <source>
        <dbReference type="PROSITE" id="PS50846"/>
    </source>
</evidence>
<dbReference type="InterPro" id="IPR006121">
    <property type="entry name" value="HMA_dom"/>
</dbReference>
<sequence length="134" mass="15215">MSKTNDNNKFNNQLITINNKKMNKIILIALITFLGFSAQAQTKKNKNLKYTTEVNGNCEQCKKRIEKAAFSVPGVKTANWDISSHQLTVILNEEKSSTADLNKAVAKVGHDTKEVKATKEDYDNLHYCCKYERE</sequence>
<keyword evidence="1" id="KW-0732">Signal</keyword>
<evidence type="ECO:0000313" key="3">
    <source>
        <dbReference type="EMBL" id="GGE99495.1"/>
    </source>
</evidence>
<accession>A0ABQ1TRI0</accession>
<organism evidence="3 4">
    <name type="scientific">Flavobacterium limi</name>
    <dbReference type="NCBI Taxonomy" id="2045105"/>
    <lineage>
        <taxon>Bacteria</taxon>
        <taxon>Pseudomonadati</taxon>
        <taxon>Bacteroidota</taxon>
        <taxon>Flavobacteriia</taxon>
        <taxon>Flavobacteriales</taxon>
        <taxon>Flavobacteriaceae</taxon>
        <taxon>Flavobacterium</taxon>
    </lineage>
</organism>
<dbReference type="Gene3D" id="3.30.70.100">
    <property type="match status" value="1"/>
</dbReference>
<feature type="chain" id="PRO_5047206246" evidence="1">
    <location>
        <begin position="41"/>
        <end position="134"/>
    </location>
</feature>
<evidence type="ECO:0000256" key="1">
    <source>
        <dbReference type="SAM" id="SignalP"/>
    </source>
</evidence>
<dbReference type="Pfam" id="PF00403">
    <property type="entry name" value="HMA"/>
    <property type="match status" value="1"/>
</dbReference>
<name>A0ABQ1TRI0_9FLAO</name>
<evidence type="ECO:0000313" key="4">
    <source>
        <dbReference type="Proteomes" id="UP000655016"/>
    </source>
</evidence>
<keyword evidence="4" id="KW-1185">Reference proteome</keyword>
<gene>
    <name evidence="3" type="ORF">GCM10011518_06130</name>
</gene>
<feature type="signal peptide" evidence="1">
    <location>
        <begin position="1"/>
        <end position="40"/>
    </location>
</feature>
<dbReference type="CDD" id="cd00371">
    <property type="entry name" value="HMA"/>
    <property type="match status" value="1"/>
</dbReference>
<dbReference type="SUPFAM" id="SSF55008">
    <property type="entry name" value="HMA, heavy metal-associated domain"/>
    <property type="match status" value="1"/>
</dbReference>
<dbReference type="Proteomes" id="UP000655016">
    <property type="component" value="Unassembled WGS sequence"/>
</dbReference>